<evidence type="ECO:0000313" key="1">
    <source>
        <dbReference type="EMBL" id="EAQ11662.1"/>
    </source>
</evidence>
<gene>
    <name evidence="1" type="ORF">RB2654_22283</name>
</gene>
<sequence>MADFGKLPGVRTTKLFENDEDDKSVAIAQFESSLATQP</sequence>
<dbReference type="HOGENOM" id="CLU_3329824_0_0_5"/>
<accession>A3VJ55</accession>
<dbReference type="Proteomes" id="UP000002931">
    <property type="component" value="Unassembled WGS sequence"/>
</dbReference>
<name>A3VJ55_9RHOB</name>
<dbReference type="AlphaFoldDB" id="A3VJ55"/>
<organism evidence="1 2">
    <name type="scientific">Maritimibacter alkaliphilus HTCC2654</name>
    <dbReference type="NCBI Taxonomy" id="314271"/>
    <lineage>
        <taxon>Bacteria</taxon>
        <taxon>Pseudomonadati</taxon>
        <taxon>Pseudomonadota</taxon>
        <taxon>Alphaproteobacteria</taxon>
        <taxon>Rhodobacterales</taxon>
        <taxon>Roseobacteraceae</taxon>
        <taxon>Maritimibacter</taxon>
    </lineage>
</organism>
<comment type="caution">
    <text evidence="1">The sequence shown here is derived from an EMBL/GenBank/DDBJ whole genome shotgun (WGS) entry which is preliminary data.</text>
</comment>
<reference evidence="1 2" key="1">
    <citation type="journal article" date="2010" name="J. Bacteriol.">
        <title>Genome sequences of Pelagibaca bermudensis HTCC2601T and Maritimibacter alkaliphilus HTCC2654T, the type strains of two marine Roseobacter genera.</title>
        <authorList>
            <person name="Thrash J.C."/>
            <person name="Cho J.C."/>
            <person name="Ferriera S."/>
            <person name="Johnson J."/>
            <person name="Vergin K.L."/>
            <person name="Giovannoni S.J."/>
        </authorList>
    </citation>
    <scope>NUCLEOTIDE SEQUENCE [LARGE SCALE GENOMIC DNA]</scope>
    <source>
        <strain evidence="1 2">HTCC2654</strain>
    </source>
</reference>
<evidence type="ECO:0000313" key="2">
    <source>
        <dbReference type="Proteomes" id="UP000002931"/>
    </source>
</evidence>
<dbReference type="EMBL" id="AAMT01000013">
    <property type="protein sequence ID" value="EAQ11662.1"/>
    <property type="molecule type" value="Genomic_DNA"/>
</dbReference>
<keyword evidence="2" id="KW-1185">Reference proteome</keyword>
<proteinExistence type="predicted"/>
<protein>
    <submittedName>
        <fullName evidence="1">Uncharacterized protein</fullName>
    </submittedName>
</protein>